<dbReference type="AlphaFoldDB" id="A0A1X7GJ14"/>
<dbReference type="Gene3D" id="2.60.120.260">
    <property type="entry name" value="Galactose-binding domain-like"/>
    <property type="match status" value="1"/>
</dbReference>
<evidence type="ECO:0000313" key="2">
    <source>
        <dbReference type="Proteomes" id="UP000192934"/>
    </source>
</evidence>
<dbReference type="STRING" id="941907.SAMN06295910_1883"/>
<accession>A0A1X7GJ14</accession>
<gene>
    <name evidence="1" type="ORF">SAMN06295910_1883</name>
</gene>
<dbReference type="InterPro" id="IPR036514">
    <property type="entry name" value="SGNH_hydro_sf"/>
</dbReference>
<dbReference type="OrthoDB" id="9790057at2"/>
<keyword evidence="2" id="KW-1185">Reference proteome</keyword>
<dbReference type="GO" id="GO:0016788">
    <property type="term" value="F:hydrolase activity, acting on ester bonds"/>
    <property type="evidence" value="ECO:0007669"/>
    <property type="project" value="UniProtKB-ARBA"/>
</dbReference>
<sequence length="729" mass="77620">MTQVRVDEKIVQVQLRGAPGPSNYELWLAAGNTGSLNDYLAYAENGLQVIANQAVVAAQALNRYADPERAKIIAEVNLTSFGAMWETEKWNLFQDAAGTVPVASTGQPVGCIKAVAGSSNYDFIMADNAKRGTYFESYGRGFVRMNAGQGYYSRANVTFRDPSFMALGGRFGGTVGRTLMGFAKNTGSLFQLNSATLGRTNASLRGSSPDLVRALANAYCPDFLAPAGPVGVYHAQLGAGGLLDSFAEDTRVLSGAGPAQVATPWVEADQVTGMSLVLNGGGQSLGIGVINTDASLDFHGGVVLGREPGNRDAIVQWLQSRTRPPVTENDEVIVVIGDSTGDNISSDGPASIQEVFYRLAAEDLVARRPSNCVLLRDWSRVGDTFQGPQRFSDGNRTKRTFLINCSSAGSQPGYFFGERFARAIGWLPKIDLVIWHHGHNLPVGDATIQADPNRGLLKAGQFIDTMDQMRAQFPRARHAIVTPYPYGAAGDARIEPVKKAIEFVAAKYPDMLTASYYAPFEAAGRPASWYLNDLVHPSVPLGVSQMYAVIQGLMTAYDALPADHYVTPALLSHRRVAPAENLLGNGSFDAWSGGVPTGWTLTGDATATKVGTLAEVTASNGGLAQTINAVPLQGKTIALTVTQRIEPDSNISAGGVRFATDVGAVGDGRWVDAPYRTWGAERAFVYLFRVPAAATTLTITLLAGLTGAGTVQLSRAVLVESDDPRDLLV</sequence>
<dbReference type="RefSeq" id="WP_085218535.1">
    <property type="nucleotide sequence ID" value="NZ_LT840185.1"/>
</dbReference>
<reference evidence="2" key="1">
    <citation type="submission" date="2017-04" db="EMBL/GenBank/DDBJ databases">
        <authorList>
            <person name="Varghese N."/>
            <person name="Submissions S."/>
        </authorList>
    </citation>
    <scope>NUCLEOTIDE SEQUENCE [LARGE SCALE GENOMIC DNA]</scope>
    <source>
        <strain evidence="2">Dd16</strain>
    </source>
</reference>
<dbReference type="Proteomes" id="UP000192934">
    <property type="component" value="Chromosome I"/>
</dbReference>
<evidence type="ECO:0000313" key="1">
    <source>
        <dbReference type="EMBL" id="SMF70493.1"/>
    </source>
</evidence>
<dbReference type="EMBL" id="LT840185">
    <property type="protein sequence ID" value="SMF70493.1"/>
    <property type="molecule type" value="Genomic_DNA"/>
</dbReference>
<dbReference type="Gene3D" id="3.40.50.1110">
    <property type="entry name" value="SGNH hydrolase"/>
    <property type="match status" value="1"/>
</dbReference>
<protein>
    <submittedName>
        <fullName evidence="1">Uncharacterized protein</fullName>
    </submittedName>
</protein>
<organism evidence="1 2">
    <name type="scientific">Allosphingosinicella indica</name>
    <dbReference type="NCBI Taxonomy" id="941907"/>
    <lineage>
        <taxon>Bacteria</taxon>
        <taxon>Pseudomonadati</taxon>
        <taxon>Pseudomonadota</taxon>
        <taxon>Alphaproteobacteria</taxon>
        <taxon>Sphingomonadales</taxon>
        <taxon>Sphingomonadaceae</taxon>
        <taxon>Allosphingosinicella</taxon>
    </lineage>
</organism>
<dbReference type="SUPFAM" id="SSF52266">
    <property type="entry name" value="SGNH hydrolase"/>
    <property type="match status" value="1"/>
</dbReference>
<proteinExistence type="predicted"/>
<name>A0A1X7GJ14_9SPHN</name>